<dbReference type="EMBL" id="RRZK01000011">
    <property type="protein sequence ID" value="TDB64306.1"/>
    <property type="molecule type" value="Genomic_DNA"/>
</dbReference>
<organism evidence="1 2">
    <name type="scientific">Pseudomonas vancouverensis</name>
    <dbReference type="NCBI Taxonomy" id="95300"/>
    <lineage>
        <taxon>Bacteria</taxon>
        <taxon>Pseudomonadati</taxon>
        <taxon>Pseudomonadota</taxon>
        <taxon>Gammaproteobacteria</taxon>
        <taxon>Pseudomonadales</taxon>
        <taxon>Pseudomonadaceae</taxon>
        <taxon>Pseudomonas</taxon>
    </lineage>
</organism>
<dbReference type="InterPro" id="IPR011009">
    <property type="entry name" value="Kinase-like_dom_sf"/>
</dbReference>
<protein>
    <submittedName>
        <fullName evidence="1">DUF2252 domain-containing protein</fullName>
    </submittedName>
</protein>
<dbReference type="PANTHER" id="PTHR39441:SF1">
    <property type="entry name" value="DUF2252 DOMAIN-CONTAINING PROTEIN"/>
    <property type="match status" value="1"/>
</dbReference>
<sequence length="395" mass="43917">MKTPRPSARLETLSHLKNLKMARSAHAYVRGSTVQFYEWLHSQPGRRLPKGPAVWICGDCHAGNLGPTGDLKGRTDIHIRDLDQTVIGNPAHDLVRLALSLATAARGSDLPGVATARMLEEMMVGYELAFQEDVEAEPPRPAQVKAGMRNAVQRTWKHLARERIENTRPTIPLGKHFWSLSKPERAALKTLCATPQIHTLVTALKGRSNDDKVQLLDSAYWVKGCSSLGLKRYAVLLGIGEGEDQDYCLIDVKQAIAAAAPRVARAAMPRDNGKRVVEGARFLSPGLGNRMLATRVLDDGFFIRELLPQDMKLELDQLSQTEAMLAAGYLARVVGLAHARQMDMATRLSWITELQSCRSKTLDAPSWLWSSVVQLVASHERGYLEHCRRYALQHR</sequence>
<evidence type="ECO:0000313" key="1">
    <source>
        <dbReference type="EMBL" id="TDB64306.1"/>
    </source>
</evidence>
<dbReference type="STRING" id="95300.SAMN05216558_2720"/>
<dbReference type="InterPro" id="IPR018721">
    <property type="entry name" value="DUF2252"/>
</dbReference>
<dbReference type="Proteomes" id="UP000295254">
    <property type="component" value="Unassembled WGS sequence"/>
</dbReference>
<evidence type="ECO:0000313" key="2">
    <source>
        <dbReference type="Proteomes" id="UP000295254"/>
    </source>
</evidence>
<reference evidence="2" key="1">
    <citation type="journal article" date="2019" name="bioRxiv">
        <title>Bacterially produced spermidine induces plant systemic susceptibility to pathogens.</title>
        <authorList>
            <person name="Melnyk R.A."/>
            <person name="Beskrovnaya P.A."/>
            <person name="Liu Z."/>
            <person name="Song Y."/>
            <person name="Haney C.H."/>
        </authorList>
    </citation>
    <scope>NUCLEOTIDE SEQUENCE [LARGE SCALE GENOMIC DNA]</scope>
    <source>
        <strain evidence="2">Dha-51</strain>
    </source>
</reference>
<dbReference type="PANTHER" id="PTHR39441">
    <property type="entry name" value="DUF2252 DOMAIN-CONTAINING PROTEIN"/>
    <property type="match status" value="1"/>
</dbReference>
<dbReference type="Pfam" id="PF10009">
    <property type="entry name" value="DUF2252"/>
    <property type="match status" value="1"/>
</dbReference>
<dbReference type="SUPFAM" id="SSF56112">
    <property type="entry name" value="Protein kinase-like (PK-like)"/>
    <property type="match status" value="1"/>
</dbReference>
<dbReference type="RefSeq" id="WP_093222937.1">
    <property type="nucleotide sequence ID" value="NZ_JBNNWH010000018.1"/>
</dbReference>
<accession>A0A1H2NPW3</accession>
<comment type="caution">
    <text evidence="1">The sequence shown here is derived from an EMBL/GenBank/DDBJ whole genome shotgun (WGS) entry which is preliminary data.</text>
</comment>
<name>A0A1H2NPW3_PSEVA</name>
<gene>
    <name evidence="1" type="ORF">EIY72_11820</name>
</gene>
<dbReference type="AlphaFoldDB" id="A0A1H2NPW3"/>
<keyword evidence="2" id="KW-1185">Reference proteome</keyword>
<proteinExistence type="predicted"/>
<dbReference type="OrthoDB" id="1491115at2"/>